<dbReference type="Proteomes" id="UP000650081">
    <property type="component" value="Unassembled WGS sequence"/>
</dbReference>
<accession>A0A923T6Z6</accession>
<dbReference type="GO" id="GO:0005524">
    <property type="term" value="F:ATP binding"/>
    <property type="evidence" value="ECO:0007669"/>
    <property type="project" value="InterPro"/>
</dbReference>
<dbReference type="PANTHER" id="PTHR30267">
    <property type="entry name" value="PROTEIN KINASE PRKA"/>
    <property type="match status" value="1"/>
</dbReference>
<dbReference type="GO" id="GO:0004672">
    <property type="term" value="F:protein kinase activity"/>
    <property type="evidence" value="ECO:0007669"/>
    <property type="project" value="TreeGrafter"/>
</dbReference>
<dbReference type="InterPro" id="IPR027417">
    <property type="entry name" value="P-loop_NTPase"/>
</dbReference>
<evidence type="ECO:0000259" key="1">
    <source>
        <dbReference type="Pfam" id="PF00158"/>
    </source>
</evidence>
<proteinExistence type="predicted"/>
<dbReference type="InterPro" id="IPR002078">
    <property type="entry name" value="Sigma_54_int"/>
</dbReference>
<feature type="domain" description="Sigma-54 factor interaction" evidence="1">
    <location>
        <begin position="167"/>
        <end position="225"/>
    </location>
</feature>
<protein>
    <submittedName>
        <fullName evidence="2">Sigma 54-interacting transcriptional regulator</fullName>
    </submittedName>
</protein>
<dbReference type="Pfam" id="PF00158">
    <property type="entry name" value="Sigma54_activat"/>
    <property type="match status" value="1"/>
</dbReference>
<sequence>MTNPKTLGELKASGYTSRSVKQELRDNLIKKLQRKEEVFPGIIGFDDTVLPDIQRAVLSRHSILLLGLRGQAKTRIARLLVNLLDEYMPVVEGSELNDDPLAPISRYAHDLIAEHGDQTPIAWVHRNERYVEKLATPDVSVADLIGDVDPIKAATLKLTYADERVIHFGLVPRAHRGLFVINELPDLQARIQVSLFNILQEGDIQIRGFKLRLPLDIQFVFTANPEDYTNRGSIITPLKDRIQSQILTHYPKTVEIAMAITRQEANLVKAQTDRVQVSDLLLTMLEQLAFTARDSEYIDEKSGVSARLSITALENLISTAERRALLAGDETTQARITDFWGVVPAITGKVELVYEGEQEGAYGVAMKLLGQSIKASFLAHFPDPDSVAADGRTGSDPYGIIRAYFSGGNVAELVNDASNESYHQALDGVAGLRKFVTGTLGDKLSENEVYLYMELVLQGLAEMEVLSKETMENSLSFRDILADMFGEDGGF</sequence>
<organism evidence="2 3">
    <name type="scientific">Neolewinella lacunae</name>
    <dbReference type="NCBI Taxonomy" id="1517758"/>
    <lineage>
        <taxon>Bacteria</taxon>
        <taxon>Pseudomonadati</taxon>
        <taxon>Bacteroidota</taxon>
        <taxon>Saprospiria</taxon>
        <taxon>Saprospirales</taxon>
        <taxon>Lewinellaceae</taxon>
        <taxon>Neolewinella</taxon>
    </lineage>
</organism>
<dbReference type="RefSeq" id="WP_187466050.1">
    <property type="nucleotide sequence ID" value="NZ_JACSIT010000083.1"/>
</dbReference>
<dbReference type="AlphaFoldDB" id="A0A923T6Z6"/>
<name>A0A923T6Z6_9BACT</name>
<dbReference type="PANTHER" id="PTHR30267:SF2">
    <property type="entry name" value="PROTEIN PRKA"/>
    <property type="match status" value="1"/>
</dbReference>
<keyword evidence="3" id="KW-1185">Reference proteome</keyword>
<dbReference type="Gene3D" id="3.40.50.300">
    <property type="entry name" value="P-loop containing nucleotide triphosphate hydrolases"/>
    <property type="match status" value="1"/>
</dbReference>
<dbReference type="EMBL" id="JACSIT010000083">
    <property type="protein sequence ID" value="MBC6993955.1"/>
    <property type="molecule type" value="Genomic_DNA"/>
</dbReference>
<dbReference type="SUPFAM" id="SSF52540">
    <property type="entry name" value="P-loop containing nucleoside triphosphate hydrolases"/>
    <property type="match status" value="1"/>
</dbReference>
<evidence type="ECO:0000313" key="3">
    <source>
        <dbReference type="Proteomes" id="UP000650081"/>
    </source>
</evidence>
<comment type="caution">
    <text evidence="2">The sequence shown here is derived from an EMBL/GenBank/DDBJ whole genome shotgun (WGS) entry which is preliminary data.</text>
</comment>
<gene>
    <name evidence="2" type="ORF">H9S92_07270</name>
</gene>
<reference evidence="2" key="1">
    <citation type="submission" date="2020-08" db="EMBL/GenBank/DDBJ databases">
        <title>Lewinella bacteria from marine environments.</title>
        <authorList>
            <person name="Zhong Y."/>
        </authorList>
    </citation>
    <scope>NUCLEOTIDE SEQUENCE</scope>
    <source>
        <strain evidence="2">KCTC 42187</strain>
    </source>
</reference>
<dbReference type="GO" id="GO:0006355">
    <property type="term" value="P:regulation of DNA-templated transcription"/>
    <property type="evidence" value="ECO:0007669"/>
    <property type="project" value="InterPro"/>
</dbReference>
<evidence type="ECO:0000313" key="2">
    <source>
        <dbReference type="EMBL" id="MBC6993955.1"/>
    </source>
</evidence>